<comment type="similarity">
    <text evidence="2 12">Belongs to the FKBP-type PPIase family. Tig subfamily.</text>
</comment>
<dbReference type="GO" id="GO:0043335">
    <property type="term" value="P:protein unfolding"/>
    <property type="evidence" value="ECO:0007669"/>
    <property type="project" value="TreeGrafter"/>
</dbReference>
<evidence type="ECO:0000256" key="5">
    <source>
        <dbReference type="ARBA" id="ARBA00022618"/>
    </source>
</evidence>
<evidence type="ECO:0000256" key="10">
    <source>
        <dbReference type="ARBA" id="ARBA00024849"/>
    </source>
</evidence>
<dbReference type="SUPFAM" id="SSF54534">
    <property type="entry name" value="FKBP-like"/>
    <property type="match status" value="1"/>
</dbReference>
<dbReference type="Gene3D" id="1.10.3120.10">
    <property type="entry name" value="Trigger factor, C-terminal domain"/>
    <property type="match status" value="1"/>
</dbReference>
<keyword evidence="8 12" id="KW-0413">Isomerase</keyword>
<dbReference type="FunFam" id="3.30.70.1050:FF:000004">
    <property type="entry name" value="Trigger factor"/>
    <property type="match status" value="1"/>
</dbReference>
<dbReference type="PANTHER" id="PTHR30560:SF3">
    <property type="entry name" value="TRIGGER FACTOR-LIKE PROTEIN TIG, CHLOROPLASTIC"/>
    <property type="match status" value="1"/>
</dbReference>
<dbReference type="Gene3D" id="3.30.70.1050">
    <property type="entry name" value="Trigger factor ribosome-binding domain"/>
    <property type="match status" value="1"/>
</dbReference>
<dbReference type="InterPro" id="IPR036611">
    <property type="entry name" value="Trigger_fac_ribosome-bd_sf"/>
</dbReference>
<dbReference type="GO" id="GO:0015031">
    <property type="term" value="P:protein transport"/>
    <property type="evidence" value="ECO:0007669"/>
    <property type="project" value="UniProtKB-UniRule"/>
</dbReference>
<protein>
    <recommendedName>
        <fullName evidence="4 12">Trigger factor</fullName>
        <shortName evidence="12">TF</shortName>
        <ecNumber evidence="3 12">5.2.1.8</ecNumber>
    </recommendedName>
    <alternativeName>
        <fullName evidence="11 12">PPIase</fullName>
    </alternativeName>
</protein>
<accession>A0A0F6U3G5</accession>
<dbReference type="PATRIC" id="fig|1641812.3.peg.1812"/>
<dbReference type="GO" id="GO:0043022">
    <property type="term" value="F:ribosome binding"/>
    <property type="evidence" value="ECO:0007669"/>
    <property type="project" value="TreeGrafter"/>
</dbReference>
<feature type="domain" description="Trigger factor ribosome-binding bacterial" evidence="14">
    <location>
        <begin position="1"/>
        <end position="149"/>
    </location>
</feature>
<dbReference type="PIRSF" id="PIRSF003095">
    <property type="entry name" value="Trigger_factor"/>
    <property type="match status" value="1"/>
</dbReference>
<proteinExistence type="inferred from homology"/>
<evidence type="ECO:0000313" key="16">
    <source>
        <dbReference type="EMBL" id="AKE64107.1"/>
    </source>
</evidence>
<dbReference type="Pfam" id="PF05698">
    <property type="entry name" value="Trigger_C"/>
    <property type="match status" value="1"/>
</dbReference>
<dbReference type="Pfam" id="PF00254">
    <property type="entry name" value="FKBP_C"/>
    <property type="match status" value="1"/>
</dbReference>
<evidence type="ECO:0000256" key="4">
    <source>
        <dbReference type="ARBA" id="ARBA00016902"/>
    </source>
</evidence>
<evidence type="ECO:0000256" key="11">
    <source>
        <dbReference type="ARBA" id="ARBA00029986"/>
    </source>
</evidence>
<keyword evidence="9 12" id="KW-0131">Cell cycle</keyword>
<keyword evidence="7 12" id="KW-0143">Chaperone</keyword>
<dbReference type="Gene3D" id="3.10.50.40">
    <property type="match status" value="1"/>
</dbReference>
<dbReference type="PANTHER" id="PTHR30560">
    <property type="entry name" value="TRIGGER FACTOR CHAPERONE AND PEPTIDYL-PROLYL CIS/TRANS ISOMERASE"/>
    <property type="match status" value="1"/>
</dbReference>
<name>A0A0F6U3G5_MICAE</name>
<keyword evidence="5 12" id="KW-0132">Cell division</keyword>
<dbReference type="Proteomes" id="UP000034103">
    <property type="component" value="Chromosome"/>
</dbReference>
<dbReference type="InterPro" id="IPR008880">
    <property type="entry name" value="Trigger_fac_C"/>
</dbReference>
<keyword evidence="6 12" id="KW-0697">Rotamase</keyword>
<dbReference type="SUPFAM" id="SSF102735">
    <property type="entry name" value="Trigger factor ribosome-binding domain"/>
    <property type="match status" value="1"/>
</dbReference>
<dbReference type="Pfam" id="PF05697">
    <property type="entry name" value="Trigger_N"/>
    <property type="match status" value="1"/>
</dbReference>
<comment type="catalytic activity">
    <reaction evidence="1 12">
        <text>[protein]-peptidylproline (omega=180) = [protein]-peptidylproline (omega=0)</text>
        <dbReference type="Rhea" id="RHEA:16237"/>
        <dbReference type="Rhea" id="RHEA-COMP:10747"/>
        <dbReference type="Rhea" id="RHEA-COMP:10748"/>
        <dbReference type="ChEBI" id="CHEBI:83833"/>
        <dbReference type="ChEBI" id="CHEBI:83834"/>
        <dbReference type="EC" id="5.2.1.8"/>
    </reaction>
</comment>
<evidence type="ECO:0000259" key="15">
    <source>
        <dbReference type="Pfam" id="PF05698"/>
    </source>
</evidence>
<dbReference type="GO" id="GO:0005737">
    <property type="term" value="C:cytoplasm"/>
    <property type="evidence" value="ECO:0007669"/>
    <property type="project" value="UniProtKB-SubCell"/>
</dbReference>
<feature type="domain" description="Trigger factor C-terminal" evidence="15">
    <location>
        <begin position="271"/>
        <end position="416"/>
    </location>
</feature>
<dbReference type="InterPro" id="IPR027304">
    <property type="entry name" value="Trigger_fact/SurA_dom_sf"/>
</dbReference>
<dbReference type="GO" id="GO:0003755">
    <property type="term" value="F:peptidyl-prolyl cis-trans isomerase activity"/>
    <property type="evidence" value="ECO:0007669"/>
    <property type="project" value="UniProtKB-UniRule"/>
</dbReference>
<dbReference type="EC" id="5.2.1.8" evidence="3 12"/>
<dbReference type="InterPro" id="IPR008881">
    <property type="entry name" value="Trigger_fac_ribosome-bd_bac"/>
</dbReference>
<evidence type="ECO:0000256" key="6">
    <source>
        <dbReference type="ARBA" id="ARBA00023110"/>
    </source>
</evidence>
<evidence type="ECO:0000313" key="17">
    <source>
        <dbReference type="Proteomes" id="UP000034103"/>
    </source>
</evidence>
<dbReference type="GO" id="GO:0051301">
    <property type="term" value="P:cell division"/>
    <property type="evidence" value="ECO:0007669"/>
    <property type="project" value="UniProtKB-KW"/>
</dbReference>
<dbReference type="AlphaFoldDB" id="A0A0F6U3G5"/>
<sequence length="465" mass="51795">MKVIQEKLPASQIGLEIEIPAETTKNTHEKVVNNLAKSANIPGFRPGKVPRQILLQRLGSKAVKAAVIEELIENCLESALKQEGIESLGTPQLLSQFEDLIAAYEPGKALTFSVSVDVAPTIILGDYENLSVTAEETVYDPESVENWFKERQEQLATLVPVEDRGAQLGDVAIVDYRGKSAETGEDIPDIDGEDLRVDMEPGRFIEGMVEGIVGMKPEEVKEMTLTFPEDYPKEDVAAKAVIFTITMKELKAKELPELDDDFAQEVSDQETIAELRASLEKRFQEQAEKETKDSIYDALTQELVKGATLDLPETLIEKEVTHILTQSFMQFQQMGLDVNQLFTKDNIPKMRESARPDALESLKQTLVVQELAKVAGIEVSPEAVTEKIAKIMAQLSDRDIDRQRLEQVITEEILAENTLEWLKGKATITLVPKGSLEEEASEEEETEETFAFTEVEVLAAEAEEE</sequence>
<dbReference type="NCBIfam" id="TIGR00115">
    <property type="entry name" value="tig"/>
    <property type="match status" value="1"/>
</dbReference>
<gene>
    <name evidence="12" type="primary">tig</name>
    <name evidence="16" type="ORF">MYAER_1757</name>
</gene>
<feature type="domain" description="PPIase FKBP-type" evidence="13">
    <location>
        <begin position="164"/>
        <end position="247"/>
    </location>
</feature>
<dbReference type="EMBL" id="CP011304">
    <property type="protein sequence ID" value="AKE64107.1"/>
    <property type="molecule type" value="Genomic_DNA"/>
</dbReference>
<reference evidence="16 17" key="1">
    <citation type="journal article" date="2015" name="Genome Announc.">
        <title>Complete Genome Sequence of Microcystis aeruginosa NIES-2549, a Bloom-Forming Cyanobacterium from Lake Kasumigaura, Japan.</title>
        <authorList>
            <person name="Yamaguchi H."/>
            <person name="Suzuki S."/>
            <person name="Tanabe Y."/>
            <person name="Osana Y."/>
            <person name="Shimura Y."/>
            <person name="Ishida K."/>
            <person name="Kawachi M."/>
        </authorList>
    </citation>
    <scope>NUCLEOTIDE SEQUENCE [LARGE SCALE GENOMIC DNA]</scope>
    <source>
        <strain evidence="16 17">NIES-2549</strain>
    </source>
</reference>
<comment type="function">
    <text evidence="10 12">Involved in protein export. Acts as a chaperone by maintaining the newly synthesized protein in an open conformation. Functions as a peptidyl-prolyl cis-trans isomerase.</text>
</comment>
<evidence type="ECO:0000256" key="3">
    <source>
        <dbReference type="ARBA" id="ARBA00013194"/>
    </source>
</evidence>
<evidence type="ECO:0000256" key="12">
    <source>
        <dbReference type="HAMAP-Rule" id="MF_00303"/>
    </source>
</evidence>
<organism evidence="16 17">
    <name type="scientific">Microcystis aeruginosa NIES-2549</name>
    <dbReference type="NCBI Taxonomy" id="1641812"/>
    <lineage>
        <taxon>Bacteria</taxon>
        <taxon>Bacillati</taxon>
        <taxon>Cyanobacteriota</taxon>
        <taxon>Cyanophyceae</taxon>
        <taxon>Oscillatoriophycideae</taxon>
        <taxon>Chroococcales</taxon>
        <taxon>Microcystaceae</taxon>
        <taxon>Microcystis</taxon>
    </lineage>
</organism>
<evidence type="ECO:0000256" key="1">
    <source>
        <dbReference type="ARBA" id="ARBA00000971"/>
    </source>
</evidence>
<dbReference type="InterPro" id="IPR046357">
    <property type="entry name" value="PPIase_dom_sf"/>
</dbReference>
<evidence type="ECO:0000256" key="7">
    <source>
        <dbReference type="ARBA" id="ARBA00023186"/>
    </source>
</evidence>
<evidence type="ECO:0000259" key="13">
    <source>
        <dbReference type="Pfam" id="PF00254"/>
    </source>
</evidence>
<comment type="subcellular location">
    <subcellularLocation>
        <location evidence="12">Cytoplasm</location>
    </subcellularLocation>
    <text evidence="12">About half TF is bound to the ribosome near the polypeptide exit tunnel while the other half is free in the cytoplasm.</text>
</comment>
<dbReference type="GO" id="GO:0051083">
    <property type="term" value="P:'de novo' cotranslational protein folding"/>
    <property type="evidence" value="ECO:0007669"/>
    <property type="project" value="TreeGrafter"/>
</dbReference>
<evidence type="ECO:0000256" key="2">
    <source>
        <dbReference type="ARBA" id="ARBA00005464"/>
    </source>
</evidence>
<dbReference type="InterPro" id="IPR001179">
    <property type="entry name" value="PPIase_FKBP_dom"/>
</dbReference>
<dbReference type="InterPro" id="IPR037041">
    <property type="entry name" value="Trigger_fac_C_sf"/>
</dbReference>
<dbReference type="HOGENOM" id="CLU_033058_3_1_3"/>
<evidence type="ECO:0000256" key="9">
    <source>
        <dbReference type="ARBA" id="ARBA00023306"/>
    </source>
</evidence>
<keyword evidence="12" id="KW-0963">Cytoplasm</keyword>
<dbReference type="InterPro" id="IPR005215">
    <property type="entry name" value="Trig_fac"/>
</dbReference>
<evidence type="ECO:0000256" key="8">
    <source>
        <dbReference type="ARBA" id="ARBA00023235"/>
    </source>
</evidence>
<comment type="domain">
    <text evidence="12">Consists of 3 domains; the N-terminus binds the ribosome, the middle domain has PPIase activity, while the C-terminus has intrinsic chaperone activity on its own.</text>
</comment>
<dbReference type="HAMAP" id="MF_00303">
    <property type="entry name" value="Trigger_factor_Tig"/>
    <property type="match status" value="1"/>
</dbReference>
<dbReference type="RefSeq" id="WP_046661798.1">
    <property type="nucleotide sequence ID" value="NZ_CP011304.1"/>
</dbReference>
<evidence type="ECO:0000259" key="14">
    <source>
        <dbReference type="Pfam" id="PF05697"/>
    </source>
</evidence>
<dbReference type="GO" id="GO:0044183">
    <property type="term" value="F:protein folding chaperone"/>
    <property type="evidence" value="ECO:0007669"/>
    <property type="project" value="TreeGrafter"/>
</dbReference>
<dbReference type="SUPFAM" id="SSF109998">
    <property type="entry name" value="Triger factor/SurA peptide-binding domain-like"/>
    <property type="match status" value="1"/>
</dbReference>